<dbReference type="Proteomes" id="UP000175669">
    <property type="component" value="Unassembled WGS sequence"/>
</dbReference>
<dbReference type="EMBL" id="MASR01000003">
    <property type="protein sequence ID" value="OFE11029.1"/>
    <property type="molecule type" value="Genomic_DNA"/>
</dbReference>
<evidence type="ECO:0000256" key="1">
    <source>
        <dbReference type="SAM" id="SignalP"/>
    </source>
</evidence>
<gene>
    <name evidence="2" type="ORF">PHACT_14255</name>
</gene>
<sequence length="170" mass="18214">MTLIFMAVLARVALSAVDAASLGTSLVLNYRDHERVFSSAEALLFAVDARLLQRIQIDGPQAALDAVPEAEVELGVPPAASLESGAAMLAYQIHVVDFMAGRGPDGGADGVYCNPLYQLTVRASGLRAGTRVRLSLERSACCSDNATCAAGDFYSMSRRWRRFSQEQRSG</sequence>
<keyword evidence="3" id="KW-1185">Reference proteome</keyword>
<evidence type="ECO:0000313" key="3">
    <source>
        <dbReference type="Proteomes" id="UP000175669"/>
    </source>
</evidence>
<dbReference type="AlphaFoldDB" id="A0A1E8CF47"/>
<comment type="caution">
    <text evidence="2">The sequence shown here is derived from an EMBL/GenBank/DDBJ whole genome shotgun (WGS) entry which is preliminary data.</text>
</comment>
<evidence type="ECO:0000313" key="2">
    <source>
        <dbReference type="EMBL" id="OFE11029.1"/>
    </source>
</evidence>
<feature type="chain" id="PRO_5009211907" evidence="1">
    <location>
        <begin position="20"/>
        <end position="170"/>
    </location>
</feature>
<proteinExistence type="predicted"/>
<accession>A0A1E8CF47</accession>
<protein>
    <submittedName>
        <fullName evidence="2">Uncharacterized protein</fullName>
    </submittedName>
</protein>
<organism evidence="2 3">
    <name type="scientific">Pseudohongiella acticola</name>
    <dbReference type="NCBI Taxonomy" id="1524254"/>
    <lineage>
        <taxon>Bacteria</taxon>
        <taxon>Pseudomonadati</taxon>
        <taxon>Pseudomonadota</taxon>
        <taxon>Gammaproteobacteria</taxon>
        <taxon>Pseudomonadales</taxon>
        <taxon>Pseudohongiellaceae</taxon>
        <taxon>Pseudohongiella</taxon>
    </lineage>
</organism>
<name>A0A1E8CF47_9GAMM</name>
<reference evidence="3" key="1">
    <citation type="submission" date="2016-07" db="EMBL/GenBank/DDBJ databases">
        <authorList>
            <person name="Florea S."/>
            <person name="Webb J.S."/>
            <person name="Jaromczyk J."/>
            <person name="Schardl C.L."/>
        </authorList>
    </citation>
    <scope>NUCLEOTIDE SEQUENCE [LARGE SCALE GENOMIC DNA]</scope>
    <source>
        <strain evidence="3">KCTC 42131</strain>
    </source>
</reference>
<keyword evidence="1" id="KW-0732">Signal</keyword>
<feature type="signal peptide" evidence="1">
    <location>
        <begin position="1"/>
        <end position="19"/>
    </location>
</feature>